<comment type="caution">
    <text evidence="3">The sequence shown here is derived from an EMBL/GenBank/DDBJ whole genome shotgun (WGS) entry which is preliminary data.</text>
</comment>
<feature type="compositionally biased region" description="Acidic residues" evidence="1">
    <location>
        <begin position="290"/>
        <end position="303"/>
    </location>
</feature>
<evidence type="ECO:0000313" key="3">
    <source>
        <dbReference type="EMBL" id="CAA2967615.1"/>
    </source>
</evidence>
<evidence type="ECO:0000259" key="2">
    <source>
        <dbReference type="Pfam" id="PF09331"/>
    </source>
</evidence>
<feature type="compositionally biased region" description="Basic and acidic residues" evidence="1">
    <location>
        <begin position="236"/>
        <end position="249"/>
    </location>
</feature>
<dbReference type="PANTHER" id="PTHR48449:SF1">
    <property type="entry name" value="DUF1985 DOMAIN-CONTAINING PROTEIN"/>
    <property type="match status" value="1"/>
</dbReference>
<dbReference type="OrthoDB" id="1114298at2759"/>
<dbReference type="Proteomes" id="UP000594638">
    <property type="component" value="Unassembled WGS sequence"/>
</dbReference>
<name>A0A8S0QIC3_OLEEU</name>
<keyword evidence="4" id="KW-1185">Reference proteome</keyword>
<evidence type="ECO:0000313" key="4">
    <source>
        <dbReference type="Proteomes" id="UP000594638"/>
    </source>
</evidence>
<feature type="compositionally biased region" description="Basic and acidic residues" evidence="1">
    <location>
        <begin position="262"/>
        <end position="286"/>
    </location>
</feature>
<dbReference type="Gramene" id="OE9A026653T1">
    <property type="protein sequence ID" value="OE9A026653C1"/>
    <property type="gene ID" value="OE9A026653"/>
</dbReference>
<proteinExistence type="predicted"/>
<sequence>MFFGSTLVICNIHSVELWTDYYRFICRNDEISILSAQKCTVARAHLATEQLEALVCRKIHCDKSHELWFNVQGHLTWFGLQEYAIITGLHTGSFSEGDRYTKALEKRRLKEKQPQANRYKLGLAIIVEGVITDPDNNVGIDEDTLFLMDDLERLLKGFRGTWARKMSDAKTKNEKDVSYTIHEFSIAMQILQLHVYATLRPTKAEHDLPYITNLVPYPDRSVQFLDDLARTPTSGGHDDSTAGDDHNDESGAGAEDDETSVSDDHQTPKDNSSKADESGDSSRDTSSETDAGDTEDDEDASRR</sequence>
<dbReference type="Pfam" id="PF09331">
    <property type="entry name" value="DUF1985"/>
    <property type="match status" value="1"/>
</dbReference>
<feature type="domain" description="DUF1985" evidence="2">
    <location>
        <begin position="56"/>
        <end position="111"/>
    </location>
</feature>
<evidence type="ECO:0000256" key="1">
    <source>
        <dbReference type="SAM" id="MobiDB-lite"/>
    </source>
</evidence>
<dbReference type="PANTHER" id="PTHR48449">
    <property type="entry name" value="DUF1985 DOMAIN-CONTAINING PROTEIN"/>
    <property type="match status" value="1"/>
</dbReference>
<dbReference type="AlphaFoldDB" id="A0A8S0QIC3"/>
<feature type="region of interest" description="Disordered" evidence="1">
    <location>
        <begin position="229"/>
        <end position="303"/>
    </location>
</feature>
<dbReference type="EMBL" id="CACTIH010001887">
    <property type="protein sequence ID" value="CAA2967615.1"/>
    <property type="molecule type" value="Genomic_DNA"/>
</dbReference>
<dbReference type="InterPro" id="IPR015410">
    <property type="entry name" value="DUF1985"/>
</dbReference>
<reference evidence="3 4" key="1">
    <citation type="submission" date="2019-12" db="EMBL/GenBank/DDBJ databases">
        <authorList>
            <person name="Alioto T."/>
            <person name="Alioto T."/>
            <person name="Gomez Garrido J."/>
        </authorList>
    </citation>
    <scope>NUCLEOTIDE SEQUENCE [LARGE SCALE GENOMIC DNA]</scope>
</reference>
<protein>
    <recommendedName>
        <fullName evidence="2">DUF1985 domain-containing protein</fullName>
    </recommendedName>
</protein>
<organism evidence="3 4">
    <name type="scientific">Olea europaea subsp. europaea</name>
    <dbReference type="NCBI Taxonomy" id="158383"/>
    <lineage>
        <taxon>Eukaryota</taxon>
        <taxon>Viridiplantae</taxon>
        <taxon>Streptophyta</taxon>
        <taxon>Embryophyta</taxon>
        <taxon>Tracheophyta</taxon>
        <taxon>Spermatophyta</taxon>
        <taxon>Magnoliopsida</taxon>
        <taxon>eudicotyledons</taxon>
        <taxon>Gunneridae</taxon>
        <taxon>Pentapetalae</taxon>
        <taxon>asterids</taxon>
        <taxon>lamiids</taxon>
        <taxon>Lamiales</taxon>
        <taxon>Oleaceae</taxon>
        <taxon>Oleeae</taxon>
        <taxon>Olea</taxon>
    </lineage>
</organism>
<gene>
    <name evidence="3" type="ORF">OLEA9_A026653</name>
</gene>
<accession>A0A8S0QIC3</accession>